<comment type="caution">
    <text evidence="9">The sequence shown here is derived from an EMBL/GenBank/DDBJ whole genome shotgun (WGS) entry which is preliminary data.</text>
</comment>
<evidence type="ECO:0000256" key="6">
    <source>
        <dbReference type="PROSITE-ProRule" id="PRU00169"/>
    </source>
</evidence>
<dbReference type="Pfam" id="PF12833">
    <property type="entry name" value="HTH_18"/>
    <property type="match status" value="1"/>
</dbReference>
<keyword evidence="4" id="KW-0804">Transcription</keyword>
<evidence type="ECO:0000259" key="8">
    <source>
        <dbReference type="PROSITE" id="PS50110"/>
    </source>
</evidence>
<proteinExistence type="predicted"/>
<dbReference type="Gene3D" id="3.40.50.2300">
    <property type="match status" value="1"/>
</dbReference>
<dbReference type="CDD" id="cd17536">
    <property type="entry name" value="REC_YesN-like"/>
    <property type="match status" value="1"/>
</dbReference>
<dbReference type="EMBL" id="JAEEGB010000024">
    <property type="protein sequence ID" value="MBI6874305.1"/>
    <property type="molecule type" value="Genomic_DNA"/>
</dbReference>
<dbReference type="InterPro" id="IPR020449">
    <property type="entry name" value="Tscrpt_reg_AraC-type_HTH"/>
</dbReference>
<comment type="function">
    <text evidence="5">May play the central regulatory role in sporulation. It may be an element of the effector pathway responsible for the activation of sporulation genes in response to nutritional stress. Spo0A may act in concert with spo0H (a sigma factor) to control the expression of some genes that are critical to the sporulation process.</text>
</comment>
<keyword evidence="6" id="KW-0597">Phosphoprotein</keyword>
<dbReference type="SUPFAM" id="SSF52172">
    <property type="entry name" value="CheY-like"/>
    <property type="match status" value="1"/>
</dbReference>
<dbReference type="SMART" id="SM00448">
    <property type="entry name" value="REC"/>
    <property type="match status" value="1"/>
</dbReference>
<dbReference type="GO" id="GO:0003700">
    <property type="term" value="F:DNA-binding transcription factor activity"/>
    <property type="evidence" value="ECO:0007669"/>
    <property type="project" value="InterPro"/>
</dbReference>
<dbReference type="InterPro" id="IPR018062">
    <property type="entry name" value="HTH_AraC-typ_CS"/>
</dbReference>
<feature type="domain" description="Response regulatory" evidence="8">
    <location>
        <begin position="3"/>
        <end position="121"/>
    </location>
</feature>
<dbReference type="SMART" id="SM00342">
    <property type="entry name" value="HTH_ARAC"/>
    <property type="match status" value="1"/>
</dbReference>
<evidence type="ECO:0000313" key="10">
    <source>
        <dbReference type="Proteomes" id="UP000622687"/>
    </source>
</evidence>
<dbReference type="PROSITE" id="PS50110">
    <property type="entry name" value="RESPONSE_REGULATORY"/>
    <property type="match status" value="1"/>
</dbReference>
<evidence type="ECO:0000256" key="4">
    <source>
        <dbReference type="ARBA" id="ARBA00023163"/>
    </source>
</evidence>
<evidence type="ECO:0000256" key="5">
    <source>
        <dbReference type="ARBA" id="ARBA00024867"/>
    </source>
</evidence>
<name>A0A934M4R9_9CLOT</name>
<dbReference type="RefSeq" id="WP_211143699.1">
    <property type="nucleotide sequence ID" value="NZ_JAEEGB010000024.1"/>
</dbReference>
<sequence length="234" mass="27293">MRQAVIADDEDLSIELIKYLIKRFNLPISVIGKASAGDEALEIIKNLKPDIVFLDIKMPVLNGLEVIEKIRLLQNNSIDFIVITAYSYFEYAQTSLRLGAKDILLKPIEPEQFLETMERVLGYRYSNNKIFNEVLEYINHNYQDDIKLKECADIYHTSSSYIARMFKKYYEVSFITYVNNLRINKAVVLLKNTDMPIKDIAYRVGYNNLNYFYKVFKKNIGVTPNIFKNGLIKK</sequence>
<evidence type="ECO:0000256" key="3">
    <source>
        <dbReference type="ARBA" id="ARBA00023125"/>
    </source>
</evidence>
<dbReference type="GO" id="GO:0000160">
    <property type="term" value="P:phosphorelay signal transduction system"/>
    <property type="evidence" value="ECO:0007669"/>
    <property type="project" value="InterPro"/>
</dbReference>
<reference evidence="9" key="1">
    <citation type="submission" date="2020-12" db="EMBL/GenBank/DDBJ databases">
        <title>Clostridium thailandense sp. nov., a novel acetogenic bacterium isolated from peat land soil in Thailand.</title>
        <authorList>
            <person name="Chaikitkaew S."/>
            <person name="Birkeland N.K."/>
        </authorList>
    </citation>
    <scope>NUCLEOTIDE SEQUENCE</scope>
    <source>
        <strain evidence="9">DSM 17425</strain>
    </source>
</reference>
<feature type="domain" description="HTH araC/xylS-type" evidence="7">
    <location>
        <begin position="132"/>
        <end position="230"/>
    </location>
</feature>
<dbReference type="PANTHER" id="PTHR43280:SF28">
    <property type="entry name" value="HTH-TYPE TRANSCRIPTIONAL ACTIVATOR RHAS"/>
    <property type="match status" value="1"/>
</dbReference>
<dbReference type="Pfam" id="PF00072">
    <property type="entry name" value="Response_reg"/>
    <property type="match status" value="1"/>
</dbReference>
<evidence type="ECO:0000256" key="2">
    <source>
        <dbReference type="ARBA" id="ARBA00023015"/>
    </source>
</evidence>
<keyword evidence="2" id="KW-0805">Transcription regulation</keyword>
<gene>
    <name evidence="9" type="ORF">I6U51_16660</name>
</gene>
<organism evidence="9 10">
    <name type="scientific">Clostridium aciditolerans</name>
    <dbReference type="NCBI Taxonomy" id="339861"/>
    <lineage>
        <taxon>Bacteria</taxon>
        <taxon>Bacillati</taxon>
        <taxon>Bacillota</taxon>
        <taxon>Clostridia</taxon>
        <taxon>Eubacteriales</taxon>
        <taxon>Clostridiaceae</taxon>
        <taxon>Clostridium</taxon>
    </lineage>
</organism>
<protein>
    <recommendedName>
        <fullName evidence="1">Stage 0 sporulation protein A homolog</fullName>
    </recommendedName>
</protein>
<dbReference type="SUPFAM" id="SSF46689">
    <property type="entry name" value="Homeodomain-like"/>
    <property type="match status" value="1"/>
</dbReference>
<dbReference type="InterPro" id="IPR011006">
    <property type="entry name" value="CheY-like_superfamily"/>
</dbReference>
<evidence type="ECO:0000256" key="1">
    <source>
        <dbReference type="ARBA" id="ARBA00018672"/>
    </source>
</evidence>
<accession>A0A934M4R9</accession>
<feature type="modified residue" description="4-aspartylphosphate" evidence="6">
    <location>
        <position position="55"/>
    </location>
</feature>
<dbReference type="PROSITE" id="PS00041">
    <property type="entry name" value="HTH_ARAC_FAMILY_1"/>
    <property type="match status" value="1"/>
</dbReference>
<dbReference type="PRINTS" id="PR00032">
    <property type="entry name" value="HTHARAC"/>
</dbReference>
<dbReference type="PANTHER" id="PTHR43280">
    <property type="entry name" value="ARAC-FAMILY TRANSCRIPTIONAL REGULATOR"/>
    <property type="match status" value="1"/>
</dbReference>
<dbReference type="PROSITE" id="PS01124">
    <property type="entry name" value="HTH_ARAC_FAMILY_2"/>
    <property type="match status" value="1"/>
</dbReference>
<dbReference type="InterPro" id="IPR018060">
    <property type="entry name" value="HTH_AraC"/>
</dbReference>
<dbReference type="InterPro" id="IPR001789">
    <property type="entry name" value="Sig_transdc_resp-reg_receiver"/>
</dbReference>
<dbReference type="Gene3D" id="1.10.10.60">
    <property type="entry name" value="Homeodomain-like"/>
    <property type="match status" value="2"/>
</dbReference>
<evidence type="ECO:0000313" key="9">
    <source>
        <dbReference type="EMBL" id="MBI6874305.1"/>
    </source>
</evidence>
<dbReference type="Proteomes" id="UP000622687">
    <property type="component" value="Unassembled WGS sequence"/>
</dbReference>
<keyword evidence="10" id="KW-1185">Reference proteome</keyword>
<dbReference type="GO" id="GO:0043565">
    <property type="term" value="F:sequence-specific DNA binding"/>
    <property type="evidence" value="ECO:0007669"/>
    <property type="project" value="InterPro"/>
</dbReference>
<evidence type="ECO:0000259" key="7">
    <source>
        <dbReference type="PROSITE" id="PS01124"/>
    </source>
</evidence>
<dbReference type="InterPro" id="IPR009057">
    <property type="entry name" value="Homeodomain-like_sf"/>
</dbReference>
<keyword evidence="3" id="KW-0238">DNA-binding</keyword>
<dbReference type="AlphaFoldDB" id="A0A934M4R9"/>